<dbReference type="PROSITE" id="PS51066">
    <property type="entry name" value="ZF_FPG_2"/>
    <property type="match status" value="1"/>
</dbReference>
<sequence>MPEGHTIHRLAEDCRRLLAGWEVRASSPQGKFSDSAALLDRTVLDGADAHGKHLFLGFLGFAGFLGFEPVGWVHIHLGLIGKVTFDGAVSDTVRLRLRGGSDGTRTLDLRGPAACELITDAEKRAIHDRLGPDPLRPGDDPERAYARISRSRVPVAALLMDQKVLAGVGNVYRAEVLFRHGVDPFLPGRALTREVWDALWADLVDLMTAGVRANRIDTVRPEHEPEAMGRPPRQDDHGGEVYVYRRAGLPCLVCGTEVRTQSLAARNLFWCPSCQPPAT</sequence>
<dbReference type="PANTHER" id="PTHR42697:SF3">
    <property type="entry name" value="ENDONUCLEASE 8 1"/>
    <property type="match status" value="1"/>
</dbReference>
<dbReference type="AlphaFoldDB" id="A0A1H8F1F2"/>
<keyword evidence="11" id="KW-0456">Lyase</keyword>
<dbReference type="Pfam" id="PF06827">
    <property type="entry name" value="zf-FPG_IleRS"/>
    <property type="match status" value="1"/>
</dbReference>
<keyword evidence="10" id="KW-0234">DNA repair</keyword>
<evidence type="ECO:0000256" key="13">
    <source>
        <dbReference type="ARBA" id="ARBA00023295"/>
    </source>
</evidence>
<dbReference type="InterPro" id="IPR015887">
    <property type="entry name" value="DNA_glyclase_Znf_dom_DNA_BS"/>
</dbReference>
<evidence type="ECO:0000256" key="5">
    <source>
        <dbReference type="ARBA" id="ARBA00022763"/>
    </source>
</evidence>
<evidence type="ECO:0000256" key="8">
    <source>
        <dbReference type="ARBA" id="ARBA00022833"/>
    </source>
</evidence>
<evidence type="ECO:0000313" key="18">
    <source>
        <dbReference type="EMBL" id="SEN24818.1"/>
    </source>
</evidence>
<evidence type="ECO:0000256" key="12">
    <source>
        <dbReference type="ARBA" id="ARBA00023268"/>
    </source>
</evidence>
<dbReference type="SUPFAM" id="SSF81624">
    <property type="entry name" value="N-terminal domain of MutM-like DNA repair proteins"/>
    <property type="match status" value="1"/>
</dbReference>
<dbReference type="InterPro" id="IPR015886">
    <property type="entry name" value="H2TH_FPG"/>
</dbReference>
<keyword evidence="13" id="KW-0326">Glycosidase</keyword>
<dbReference type="SMART" id="SM01232">
    <property type="entry name" value="H2TH"/>
    <property type="match status" value="1"/>
</dbReference>
<evidence type="ECO:0000256" key="6">
    <source>
        <dbReference type="ARBA" id="ARBA00022771"/>
    </source>
</evidence>
<evidence type="ECO:0000256" key="4">
    <source>
        <dbReference type="ARBA" id="ARBA00022723"/>
    </source>
</evidence>
<dbReference type="Pfam" id="PF06831">
    <property type="entry name" value="H2TH"/>
    <property type="match status" value="1"/>
</dbReference>
<dbReference type="SUPFAM" id="SSF57716">
    <property type="entry name" value="Glucocorticoid receptor-like (DNA-binding domain)"/>
    <property type="match status" value="1"/>
</dbReference>
<keyword evidence="9" id="KW-0238">DNA-binding</keyword>
<dbReference type="GO" id="GO:0003684">
    <property type="term" value="F:damaged DNA binding"/>
    <property type="evidence" value="ECO:0007669"/>
    <property type="project" value="InterPro"/>
</dbReference>
<dbReference type="GO" id="GO:0008534">
    <property type="term" value="F:oxidized purine nucleobase lesion DNA N-glycosylase activity"/>
    <property type="evidence" value="ECO:0007669"/>
    <property type="project" value="UniProtKB-ARBA"/>
</dbReference>
<dbReference type="Proteomes" id="UP000181951">
    <property type="component" value="Unassembled WGS sequence"/>
</dbReference>
<protein>
    <recommendedName>
        <fullName evidence="3">DNA-(apurinic or apyrimidinic site) lyase</fullName>
        <ecNumber evidence="3">4.2.99.18</ecNumber>
    </recommendedName>
</protein>
<evidence type="ECO:0000256" key="14">
    <source>
        <dbReference type="ARBA" id="ARBA00044632"/>
    </source>
</evidence>
<keyword evidence="4" id="KW-0479">Metal-binding</keyword>
<keyword evidence="18" id="KW-0255">Endonuclease</keyword>
<evidence type="ECO:0000256" key="11">
    <source>
        <dbReference type="ARBA" id="ARBA00023239"/>
    </source>
</evidence>
<dbReference type="Pfam" id="PF01149">
    <property type="entry name" value="Fapy_DNA_glyco"/>
    <property type="match status" value="1"/>
</dbReference>
<comment type="similarity">
    <text evidence="2">Belongs to the FPG family.</text>
</comment>
<proteinExistence type="inferred from homology"/>
<dbReference type="InterPro" id="IPR012319">
    <property type="entry name" value="FPG_cat"/>
</dbReference>
<dbReference type="SMART" id="SM00898">
    <property type="entry name" value="Fapy_DNA_glyco"/>
    <property type="match status" value="1"/>
</dbReference>
<dbReference type="PANTHER" id="PTHR42697">
    <property type="entry name" value="ENDONUCLEASE 8"/>
    <property type="match status" value="1"/>
</dbReference>
<keyword evidence="6 15" id="KW-0863">Zinc-finger</keyword>
<dbReference type="CDD" id="cd08970">
    <property type="entry name" value="AcNei1_N"/>
    <property type="match status" value="1"/>
</dbReference>
<keyword evidence="5" id="KW-0227">DNA damage</keyword>
<comment type="catalytic activity">
    <reaction evidence="14">
        <text>2'-deoxyribonucleotide-(2'-deoxyribose 5'-phosphate)-2'-deoxyribonucleotide-DNA = a 3'-end 2'-deoxyribonucleotide-(2,3-dehydro-2,3-deoxyribose 5'-phosphate)-DNA + a 5'-end 5'-phospho-2'-deoxyribonucleoside-DNA + H(+)</text>
        <dbReference type="Rhea" id="RHEA:66592"/>
        <dbReference type="Rhea" id="RHEA-COMP:13180"/>
        <dbReference type="Rhea" id="RHEA-COMP:16897"/>
        <dbReference type="Rhea" id="RHEA-COMP:17067"/>
        <dbReference type="ChEBI" id="CHEBI:15378"/>
        <dbReference type="ChEBI" id="CHEBI:136412"/>
        <dbReference type="ChEBI" id="CHEBI:157695"/>
        <dbReference type="ChEBI" id="CHEBI:167181"/>
        <dbReference type="EC" id="4.2.99.18"/>
    </reaction>
</comment>
<dbReference type="GO" id="GO:0140078">
    <property type="term" value="F:class I DNA-(apurinic or apyrimidinic site) endonuclease activity"/>
    <property type="evidence" value="ECO:0007669"/>
    <property type="project" value="UniProtKB-EC"/>
</dbReference>
<feature type="domain" description="FPG-type" evidence="16">
    <location>
        <begin position="242"/>
        <end position="276"/>
    </location>
</feature>
<dbReference type="GO" id="GO:0006284">
    <property type="term" value="P:base-excision repair"/>
    <property type="evidence" value="ECO:0007669"/>
    <property type="project" value="InterPro"/>
</dbReference>
<evidence type="ECO:0000256" key="2">
    <source>
        <dbReference type="ARBA" id="ARBA00009409"/>
    </source>
</evidence>
<dbReference type="STRING" id="310780.SAMN05216267_100351"/>
<dbReference type="InterPro" id="IPR010663">
    <property type="entry name" value="Znf_FPG/IleRS"/>
</dbReference>
<organism evidence="18 19">
    <name type="scientific">Actinacidiphila rubida</name>
    <dbReference type="NCBI Taxonomy" id="310780"/>
    <lineage>
        <taxon>Bacteria</taxon>
        <taxon>Bacillati</taxon>
        <taxon>Actinomycetota</taxon>
        <taxon>Actinomycetes</taxon>
        <taxon>Kitasatosporales</taxon>
        <taxon>Streptomycetaceae</taxon>
        <taxon>Actinacidiphila</taxon>
    </lineage>
</organism>
<dbReference type="GO" id="GO:0006979">
    <property type="term" value="P:response to oxidative stress"/>
    <property type="evidence" value="ECO:0007669"/>
    <property type="project" value="UniProtKB-ARBA"/>
</dbReference>
<dbReference type="GO" id="GO:0008270">
    <property type="term" value="F:zinc ion binding"/>
    <property type="evidence" value="ECO:0007669"/>
    <property type="project" value="UniProtKB-KW"/>
</dbReference>
<keyword evidence="19" id="KW-1185">Reference proteome</keyword>
<evidence type="ECO:0000313" key="19">
    <source>
        <dbReference type="Proteomes" id="UP000181951"/>
    </source>
</evidence>
<evidence type="ECO:0000256" key="7">
    <source>
        <dbReference type="ARBA" id="ARBA00022801"/>
    </source>
</evidence>
<gene>
    <name evidence="18" type="ORF">SAMN05216267_100351</name>
</gene>
<keyword evidence="7" id="KW-0378">Hydrolase</keyword>
<feature type="domain" description="Formamidopyrimidine-DNA glycosylase catalytic" evidence="17">
    <location>
        <begin position="2"/>
        <end position="99"/>
    </location>
</feature>
<evidence type="ECO:0000256" key="3">
    <source>
        <dbReference type="ARBA" id="ARBA00012720"/>
    </source>
</evidence>
<dbReference type="InterPro" id="IPR000214">
    <property type="entry name" value="Znf_DNA_glyclase/AP_lyase"/>
</dbReference>
<dbReference type="GO" id="GO:0000703">
    <property type="term" value="F:oxidized pyrimidine nucleobase lesion DNA N-glycosylase activity"/>
    <property type="evidence" value="ECO:0007669"/>
    <property type="project" value="TreeGrafter"/>
</dbReference>
<dbReference type="EC" id="4.2.99.18" evidence="3"/>
<dbReference type="RefSeq" id="WP_069465164.1">
    <property type="nucleotide sequence ID" value="NZ_FODD01000003.1"/>
</dbReference>
<evidence type="ECO:0000256" key="10">
    <source>
        <dbReference type="ARBA" id="ARBA00023204"/>
    </source>
</evidence>
<comment type="cofactor">
    <cofactor evidence="1">
        <name>Zn(2+)</name>
        <dbReference type="ChEBI" id="CHEBI:29105"/>
    </cofactor>
</comment>
<dbReference type="EMBL" id="FODD01000003">
    <property type="protein sequence ID" value="SEN24818.1"/>
    <property type="molecule type" value="Genomic_DNA"/>
</dbReference>
<reference evidence="18 19" key="1">
    <citation type="submission" date="2016-10" db="EMBL/GenBank/DDBJ databases">
        <authorList>
            <person name="de Groot N.N."/>
        </authorList>
    </citation>
    <scope>NUCLEOTIDE SEQUENCE [LARGE SCALE GENOMIC DNA]</scope>
    <source>
        <strain evidence="18 19">CGMCC 4.2026</strain>
    </source>
</reference>
<dbReference type="FunFam" id="1.10.8.50:FF:000003">
    <property type="entry name" value="Formamidopyrimidine-DNA glycosylase"/>
    <property type="match status" value="1"/>
</dbReference>
<evidence type="ECO:0000259" key="17">
    <source>
        <dbReference type="PROSITE" id="PS51068"/>
    </source>
</evidence>
<evidence type="ECO:0000256" key="15">
    <source>
        <dbReference type="PROSITE-ProRule" id="PRU00391"/>
    </source>
</evidence>
<dbReference type="PROSITE" id="PS01242">
    <property type="entry name" value="ZF_FPG_1"/>
    <property type="match status" value="1"/>
</dbReference>
<keyword evidence="18" id="KW-0540">Nuclease</keyword>
<evidence type="ECO:0000256" key="9">
    <source>
        <dbReference type="ARBA" id="ARBA00023125"/>
    </source>
</evidence>
<accession>A0A1H8F1F2</accession>
<dbReference type="SUPFAM" id="SSF46946">
    <property type="entry name" value="S13-like H2TH domain"/>
    <property type="match status" value="1"/>
</dbReference>
<dbReference type="GO" id="GO:0003690">
    <property type="term" value="F:double-stranded DNA binding"/>
    <property type="evidence" value="ECO:0007669"/>
    <property type="project" value="UniProtKB-ARBA"/>
</dbReference>
<keyword evidence="8" id="KW-0862">Zinc</keyword>
<evidence type="ECO:0000259" key="16">
    <source>
        <dbReference type="PROSITE" id="PS51066"/>
    </source>
</evidence>
<keyword evidence="12" id="KW-0511">Multifunctional enzyme</keyword>
<name>A0A1H8F1F2_9ACTN</name>
<dbReference type="Gene3D" id="1.10.8.50">
    <property type="match status" value="1"/>
</dbReference>
<evidence type="ECO:0000256" key="1">
    <source>
        <dbReference type="ARBA" id="ARBA00001947"/>
    </source>
</evidence>
<dbReference type="InterPro" id="IPR035937">
    <property type="entry name" value="FPG_N"/>
</dbReference>
<dbReference type="OrthoDB" id="9800855at2"/>
<dbReference type="Gene3D" id="3.20.190.10">
    <property type="entry name" value="MutM-like, N-terminal"/>
    <property type="match status" value="1"/>
</dbReference>
<dbReference type="InterPro" id="IPR010979">
    <property type="entry name" value="Ribosomal_uS13-like_H2TH"/>
</dbReference>
<dbReference type="PROSITE" id="PS51068">
    <property type="entry name" value="FPG_CAT"/>
    <property type="match status" value="1"/>
</dbReference>